<dbReference type="Pfam" id="PF00038">
    <property type="entry name" value="Filament"/>
    <property type="match status" value="1"/>
</dbReference>
<dbReference type="AlphaFoldDB" id="A0A915DDW8"/>
<feature type="domain" description="IF rod" evidence="3">
    <location>
        <begin position="13"/>
        <end position="77"/>
    </location>
</feature>
<dbReference type="GO" id="GO:0005882">
    <property type="term" value="C:intermediate filament"/>
    <property type="evidence" value="ECO:0007669"/>
    <property type="project" value="UniProtKB-KW"/>
</dbReference>
<name>A0A915DDW8_9BILA</name>
<keyword evidence="2" id="KW-0175">Coiled coil</keyword>
<keyword evidence="1" id="KW-0403">Intermediate filament</keyword>
<accession>A0A915DDW8</accession>
<protein>
    <submittedName>
        <fullName evidence="5">IF rod domain-containing protein</fullName>
    </submittedName>
</protein>
<dbReference type="InterPro" id="IPR050405">
    <property type="entry name" value="Intermediate_filament"/>
</dbReference>
<dbReference type="PANTHER" id="PTHR45652:SF21">
    <property type="entry name" value="ZINC FINGER CCCH DOMAIN-CONTAINING PROTEIN 13-LIKE ISOFORM X1"/>
    <property type="match status" value="1"/>
</dbReference>
<dbReference type="Proteomes" id="UP000887574">
    <property type="component" value="Unplaced"/>
</dbReference>
<dbReference type="GO" id="GO:0045109">
    <property type="term" value="P:intermediate filament organization"/>
    <property type="evidence" value="ECO:0007669"/>
    <property type="project" value="TreeGrafter"/>
</dbReference>
<reference evidence="5" key="1">
    <citation type="submission" date="2022-11" db="UniProtKB">
        <authorList>
            <consortium name="WormBaseParasite"/>
        </authorList>
    </citation>
    <scope>IDENTIFICATION</scope>
</reference>
<dbReference type="WBParaSite" id="jg18840">
    <property type="protein sequence ID" value="jg18840"/>
    <property type="gene ID" value="jg18840"/>
</dbReference>
<dbReference type="GO" id="GO:0005200">
    <property type="term" value="F:structural constituent of cytoskeleton"/>
    <property type="evidence" value="ECO:0007669"/>
    <property type="project" value="TreeGrafter"/>
</dbReference>
<evidence type="ECO:0000256" key="1">
    <source>
        <dbReference type="ARBA" id="ARBA00022754"/>
    </source>
</evidence>
<evidence type="ECO:0000259" key="3">
    <source>
        <dbReference type="Pfam" id="PF00038"/>
    </source>
</evidence>
<evidence type="ECO:0000313" key="4">
    <source>
        <dbReference type="Proteomes" id="UP000887574"/>
    </source>
</evidence>
<dbReference type="GO" id="GO:0005737">
    <property type="term" value="C:cytoplasm"/>
    <property type="evidence" value="ECO:0007669"/>
    <property type="project" value="TreeGrafter"/>
</dbReference>
<proteinExistence type="predicted"/>
<evidence type="ECO:0000313" key="5">
    <source>
        <dbReference type="WBParaSite" id="jg18840"/>
    </source>
</evidence>
<dbReference type="InterPro" id="IPR039008">
    <property type="entry name" value="IF_rod_dom"/>
</dbReference>
<sequence>MPVLGCRKRKAGGLNDRLAIYMERVRSLETENARLHIQVRESELIEKSTVRGVEKQYESKISQLRNEFEAISRDKAK</sequence>
<organism evidence="4 5">
    <name type="scientific">Ditylenchus dipsaci</name>
    <dbReference type="NCBI Taxonomy" id="166011"/>
    <lineage>
        <taxon>Eukaryota</taxon>
        <taxon>Metazoa</taxon>
        <taxon>Ecdysozoa</taxon>
        <taxon>Nematoda</taxon>
        <taxon>Chromadorea</taxon>
        <taxon>Rhabditida</taxon>
        <taxon>Tylenchina</taxon>
        <taxon>Tylenchomorpha</taxon>
        <taxon>Sphaerularioidea</taxon>
        <taxon>Anguinidae</taxon>
        <taxon>Anguininae</taxon>
        <taxon>Ditylenchus</taxon>
    </lineage>
</organism>
<dbReference type="SUPFAM" id="SSF64593">
    <property type="entry name" value="Intermediate filament protein, coiled coil region"/>
    <property type="match status" value="1"/>
</dbReference>
<dbReference type="PANTHER" id="PTHR45652">
    <property type="entry name" value="GLIAL FIBRILLARY ACIDIC PROTEIN"/>
    <property type="match status" value="1"/>
</dbReference>
<evidence type="ECO:0000256" key="2">
    <source>
        <dbReference type="ARBA" id="ARBA00023054"/>
    </source>
</evidence>
<keyword evidence="4" id="KW-1185">Reference proteome</keyword>